<sequence>MVRDNVIKNKTFEFAKEIVYLYKVLVSKNEFVLSKQLLRAGTSIGANVRESEHAQSKADFIHKLSISLKEANETDYWLDLLFETNYLTNDEFQNVKDKNIEILRILTSIINTSKINNF</sequence>
<dbReference type="PIRSF" id="PIRSF035652">
    <property type="entry name" value="CHP02436"/>
    <property type="match status" value="1"/>
</dbReference>
<dbReference type="STRING" id="1094466.KQS_12350"/>
<dbReference type="Gene3D" id="1.20.1440.60">
    <property type="entry name" value="23S rRNA-intervening sequence"/>
    <property type="match status" value="1"/>
</dbReference>
<protein>
    <recommendedName>
        <fullName evidence="3">Four helix bundle protein</fullName>
    </recommendedName>
</protein>
<dbReference type="PATRIC" id="fig|1094466.5.peg.2411"/>
<dbReference type="KEGG" id="fin:KQS_12350"/>
<dbReference type="Proteomes" id="UP000007599">
    <property type="component" value="Chromosome I"/>
</dbReference>
<dbReference type="Pfam" id="PF05635">
    <property type="entry name" value="23S_rRNA_IVP"/>
    <property type="match status" value="1"/>
</dbReference>
<dbReference type="InterPro" id="IPR012657">
    <property type="entry name" value="23S_rRNA-intervening_sequence"/>
</dbReference>
<dbReference type="PANTHER" id="PTHR38471">
    <property type="entry name" value="FOUR HELIX BUNDLE PROTEIN"/>
    <property type="match status" value="1"/>
</dbReference>
<dbReference type="PANTHER" id="PTHR38471:SF2">
    <property type="entry name" value="FOUR HELIX BUNDLE PROTEIN"/>
    <property type="match status" value="1"/>
</dbReference>
<dbReference type="InterPro" id="IPR036583">
    <property type="entry name" value="23S_rRNA_IVS_sf"/>
</dbReference>
<evidence type="ECO:0000313" key="2">
    <source>
        <dbReference type="Proteomes" id="UP000007599"/>
    </source>
</evidence>
<dbReference type="OrthoDB" id="285993at2"/>
<accession>H8XRE1</accession>
<dbReference type="EMBL" id="HE774682">
    <property type="protein sequence ID" value="CCG54375.1"/>
    <property type="molecule type" value="Genomic_DNA"/>
</dbReference>
<proteinExistence type="predicted"/>
<name>H8XRE1_FLAIG</name>
<keyword evidence="2" id="KW-1185">Reference proteome</keyword>
<evidence type="ECO:0008006" key="3">
    <source>
        <dbReference type="Google" id="ProtNLM"/>
    </source>
</evidence>
<dbReference type="eggNOG" id="ENOG5032RWC">
    <property type="taxonomic scope" value="Bacteria"/>
</dbReference>
<dbReference type="HOGENOM" id="CLU_129874_2_0_10"/>
<dbReference type="SUPFAM" id="SSF158446">
    <property type="entry name" value="IVS-encoded protein-like"/>
    <property type="match status" value="1"/>
</dbReference>
<dbReference type="NCBIfam" id="TIGR02436">
    <property type="entry name" value="four helix bundle protein"/>
    <property type="match status" value="1"/>
</dbReference>
<evidence type="ECO:0000313" key="1">
    <source>
        <dbReference type="EMBL" id="CCG54375.1"/>
    </source>
</evidence>
<reference evidence="1 2" key="1">
    <citation type="journal article" date="2012" name="J. Bacteriol.">
        <title>Complete Genome Sequence of Flavobacterium indicum GPSTA100-9T, Isolated from Warm Spring Water.</title>
        <authorList>
            <person name="Barbier P."/>
            <person name="Houel A."/>
            <person name="Loux V."/>
            <person name="Poulain J."/>
            <person name="Bernardet J.F."/>
            <person name="Touchon M."/>
            <person name="Duchaud E."/>
        </authorList>
    </citation>
    <scope>NUCLEOTIDE SEQUENCE [LARGE SCALE GENOMIC DNA]</scope>
    <source>
        <strain evidence="2">DSM 17447 / CIP 109464 / GPTSA100-9</strain>
    </source>
</reference>
<dbReference type="AlphaFoldDB" id="H8XRE1"/>
<reference evidence="2" key="2">
    <citation type="submission" date="2012-03" db="EMBL/GenBank/DDBJ databases">
        <title>Complete genome sequence of Flavobacterium indicum GPTSA100-9T, isolated from warm spring water.</title>
        <authorList>
            <person name="Barbier P."/>
            <person name="Houel A."/>
            <person name="Loux V."/>
            <person name="Poulain J."/>
            <person name="Bernardet J.-F."/>
            <person name="Touchon M."/>
            <person name="Duchaud E."/>
        </authorList>
    </citation>
    <scope>NUCLEOTIDE SEQUENCE [LARGE SCALE GENOMIC DNA]</scope>
    <source>
        <strain evidence="2">DSM 17447 / CIP 109464 / GPTSA100-9</strain>
    </source>
</reference>
<dbReference type="RefSeq" id="WP_014389493.1">
    <property type="nucleotide sequence ID" value="NC_017025.1"/>
</dbReference>
<organism evidence="1 2">
    <name type="scientific">Flavobacterium indicum (strain DSM 17447 / CIP 109464 / GPTSA100-9)</name>
    <dbReference type="NCBI Taxonomy" id="1094466"/>
    <lineage>
        <taxon>Bacteria</taxon>
        <taxon>Pseudomonadati</taxon>
        <taxon>Bacteroidota</taxon>
        <taxon>Flavobacteriia</taxon>
        <taxon>Flavobacteriales</taxon>
        <taxon>Flavobacteriaceae</taxon>
        <taxon>Flavobacterium</taxon>
    </lineage>
</organism>
<gene>
    <name evidence="1" type="ordered locus">KQS_12350</name>
</gene>